<dbReference type="Proteomes" id="UP000467327">
    <property type="component" value="Chromosome"/>
</dbReference>
<dbReference type="KEGG" id="maic:MAIC_13270"/>
<dbReference type="InterPro" id="IPR010310">
    <property type="entry name" value="T7SS_ESAT-6-like"/>
</dbReference>
<dbReference type="SUPFAM" id="SSF140453">
    <property type="entry name" value="EsxAB dimer-like"/>
    <property type="match status" value="1"/>
</dbReference>
<evidence type="ECO:0000256" key="1">
    <source>
        <dbReference type="RuleBase" id="RU362001"/>
    </source>
</evidence>
<dbReference type="EMBL" id="AP022561">
    <property type="protein sequence ID" value="BBX06524.1"/>
    <property type="molecule type" value="Genomic_DNA"/>
</dbReference>
<dbReference type="RefSeq" id="WP_115316688.1">
    <property type="nucleotide sequence ID" value="NZ_AP022561.1"/>
</dbReference>
<sequence>MAEAFSVNPESLADAVAEMSEFQRTAESLLSEIDSTVSALHITWAGEAAAAHAEAHRSWKHGAALMQEALNRLHAAGDTAHSNYTSVMTNNQNMWS</sequence>
<protein>
    <recommendedName>
        <fullName evidence="1">ESAT-6-like protein</fullName>
    </recommendedName>
</protein>
<evidence type="ECO:0000313" key="3">
    <source>
        <dbReference type="Proteomes" id="UP000467327"/>
    </source>
</evidence>
<reference evidence="2 3" key="1">
    <citation type="journal article" date="2019" name="Emerg. Microbes Infect.">
        <title>Comprehensive subspecies identification of 175 nontuberculous mycobacteria species based on 7547 genomic profiles.</title>
        <authorList>
            <person name="Matsumoto Y."/>
            <person name="Kinjo T."/>
            <person name="Motooka D."/>
            <person name="Nabeya D."/>
            <person name="Jung N."/>
            <person name="Uechi K."/>
            <person name="Horii T."/>
            <person name="Iida T."/>
            <person name="Fujita J."/>
            <person name="Nakamura S."/>
        </authorList>
    </citation>
    <scope>NUCLEOTIDE SEQUENCE [LARGE SCALE GENOMIC DNA]</scope>
    <source>
        <strain evidence="2 3">JCM 6376</strain>
    </source>
</reference>
<comment type="similarity">
    <text evidence="1">Belongs to the WXG100 family.</text>
</comment>
<dbReference type="Gene3D" id="1.10.287.1060">
    <property type="entry name" value="ESAT-6-like"/>
    <property type="match status" value="1"/>
</dbReference>
<proteinExistence type="inferred from homology"/>
<gene>
    <name evidence="2" type="primary">esxE</name>
    <name evidence="2" type="ORF">MAIC_13270</name>
</gene>
<dbReference type="AlphaFoldDB" id="A0AAD1HKC9"/>
<keyword evidence="3" id="KW-1185">Reference proteome</keyword>
<dbReference type="NCBIfam" id="TIGR03930">
    <property type="entry name" value="WXG100_ESAT6"/>
    <property type="match status" value="1"/>
</dbReference>
<evidence type="ECO:0000313" key="2">
    <source>
        <dbReference type="EMBL" id="BBX06524.1"/>
    </source>
</evidence>
<dbReference type="InterPro" id="IPR036689">
    <property type="entry name" value="ESAT-6-like_sf"/>
</dbReference>
<name>A0AAD1HKC9_9MYCO</name>
<organism evidence="2 3">
    <name type="scientific">Mycolicibacterium aichiense</name>
    <dbReference type="NCBI Taxonomy" id="1799"/>
    <lineage>
        <taxon>Bacteria</taxon>
        <taxon>Bacillati</taxon>
        <taxon>Actinomycetota</taxon>
        <taxon>Actinomycetes</taxon>
        <taxon>Mycobacteriales</taxon>
        <taxon>Mycobacteriaceae</taxon>
        <taxon>Mycolicibacterium</taxon>
    </lineage>
</organism>
<dbReference type="Pfam" id="PF06013">
    <property type="entry name" value="WXG100"/>
    <property type="match status" value="1"/>
</dbReference>
<accession>A0AAD1HKC9</accession>